<keyword evidence="3" id="KW-0133">Cell shape</keyword>
<dbReference type="AlphaFoldDB" id="E1RA09"/>
<keyword evidence="6" id="KW-0961">Cell wall biogenesis/degradation</keyword>
<keyword evidence="5" id="KW-0012">Acyltransferase</keyword>
<evidence type="ECO:0000256" key="5">
    <source>
        <dbReference type="ARBA" id="ARBA00023315"/>
    </source>
</evidence>
<proteinExistence type="inferred from homology"/>
<dbReference type="InterPro" id="IPR003447">
    <property type="entry name" value="FEMABX"/>
</dbReference>
<dbReference type="PANTHER" id="PTHR36174:SF1">
    <property type="entry name" value="LIPID II:GLYCINE GLYCYLTRANSFERASE"/>
    <property type="match status" value="1"/>
</dbReference>
<evidence type="ECO:0000256" key="3">
    <source>
        <dbReference type="ARBA" id="ARBA00022960"/>
    </source>
</evidence>
<dbReference type="GO" id="GO:0009252">
    <property type="term" value="P:peptidoglycan biosynthetic process"/>
    <property type="evidence" value="ECO:0007669"/>
    <property type="project" value="UniProtKB-KW"/>
</dbReference>
<name>E1RA09_SEDSS</name>
<dbReference type="EMBL" id="CP002116">
    <property type="protein sequence ID" value="ADK83328.1"/>
    <property type="molecule type" value="Genomic_DNA"/>
</dbReference>
<comment type="similarity">
    <text evidence="1">Belongs to the FemABX family.</text>
</comment>
<keyword evidence="8" id="KW-1185">Reference proteome</keyword>
<evidence type="ECO:0000256" key="6">
    <source>
        <dbReference type="ARBA" id="ARBA00023316"/>
    </source>
</evidence>
<evidence type="ECO:0000313" key="8">
    <source>
        <dbReference type="Proteomes" id="UP000002318"/>
    </source>
</evidence>
<sequence length="240" mass="28349">MIQTIRKKVGMTFTRKWFARSWSYRDAFGFTSLRQYLGNAVPPSLLFSCDRRFTLLIDLTLDTEIILKAMHKNMRYQLRRAEKDDFSWRETKDTKAFQRFYNNFAQEKGLPTLRDNVLTAEKTHLNIYEVVLHDDVVVTHAYLIDLEEKRARFLYGASVRLNEKFDQNLIGRANRLGHWKEMQHFKEMGLQVFDFGGYAKDTNDPEKKGISNFKSAFGGVVVQENSYNSRLYRLYRKIGK</sequence>
<dbReference type="GO" id="GO:0071555">
    <property type="term" value="P:cell wall organization"/>
    <property type="evidence" value="ECO:0007669"/>
    <property type="project" value="UniProtKB-KW"/>
</dbReference>
<dbReference type="Gene3D" id="3.40.630.30">
    <property type="match status" value="1"/>
</dbReference>
<dbReference type="PROSITE" id="PS51191">
    <property type="entry name" value="FEMABX"/>
    <property type="match status" value="1"/>
</dbReference>
<accession>E1RA09</accession>
<organism evidence="7 8">
    <name type="scientific">Sediminispirochaeta smaragdinae (strain DSM 11293 / JCM 15392 / SEBR 4228)</name>
    <name type="common">Spirochaeta smaragdinae</name>
    <dbReference type="NCBI Taxonomy" id="573413"/>
    <lineage>
        <taxon>Bacteria</taxon>
        <taxon>Pseudomonadati</taxon>
        <taxon>Spirochaetota</taxon>
        <taxon>Spirochaetia</taxon>
        <taxon>Spirochaetales</taxon>
        <taxon>Spirochaetaceae</taxon>
        <taxon>Sediminispirochaeta</taxon>
    </lineage>
</organism>
<dbReference type="InterPro" id="IPR050644">
    <property type="entry name" value="PG_Glycine_Bridge_Synth"/>
</dbReference>
<dbReference type="KEGG" id="ssm:Spirs_4254"/>
<dbReference type="PANTHER" id="PTHR36174">
    <property type="entry name" value="LIPID II:GLYCINE GLYCYLTRANSFERASE"/>
    <property type="match status" value="1"/>
</dbReference>
<reference evidence="7 8" key="1">
    <citation type="journal article" date="2010" name="Stand. Genomic Sci.">
        <title>Complete genome sequence of Spirochaeta smaragdinae type strain (SEBR 4228).</title>
        <authorList>
            <person name="Mavromatis K."/>
            <person name="Yasawong M."/>
            <person name="Chertkov O."/>
            <person name="Lapidus A."/>
            <person name="Lucas S."/>
            <person name="Nolan M."/>
            <person name="Del Rio T.G."/>
            <person name="Tice H."/>
            <person name="Cheng J.F."/>
            <person name="Pitluck S."/>
            <person name="Liolios K."/>
            <person name="Ivanova N."/>
            <person name="Tapia R."/>
            <person name="Han C."/>
            <person name="Bruce D."/>
            <person name="Goodwin L."/>
            <person name="Pati A."/>
            <person name="Chen A."/>
            <person name="Palaniappan K."/>
            <person name="Land M."/>
            <person name="Hauser L."/>
            <person name="Chang Y.J."/>
            <person name="Jeffries C.D."/>
            <person name="Detter J.C."/>
            <person name="Rohde M."/>
            <person name="Brambilla E."/>
            <person name="Spring S."/>
            <person name="Goker M."/>
            <person name="Sikorski J."/>
            <person name="Woyke T."/>
            <person name="Bristow J."/>
            <person name="Eisen J.A."/>
            <person name="Markowitz V."/>
            <person name="Hugenholtz P."/>
            <person name="Klenk H.P."/>
            <person name="Kyrpides N.C."/>
        </authorList>
    </citation>
    <scope>NUCLEOTIDE SEQUENCE [LARGE SCALE GENOMIC DNA]</scope>
    <source>
        <strain evidence="8">DSM 11293 / JCM 15392 / SEBR 4228</strain>
    </source>
</reference>
<evidence type="ECO:0008006" key="9">
    <source>
        <dbReference type="Google" id="ProtNLM"/>
    </source>
</evidence>
<dbReference type="InterPro" id="IPR016181">
    <property type="entry name" value="Acyl_CoA_acyltransferase"/>
</dbReference>
<dbReference type="STRING" id="573413.Spirs_4254"/>
<dbReference type="Proteomes" id="UP000002318">
    <property type="component" value="Chromosome"/>
</dbReference>
<evidence type="ECO:0000256" key="1">
    <source>
        <dbReference type="ARBA" id="ARBA00009943"/>
    </source>
</evidence>
<dbReference type="eggNOG" id="ENOG5032V5D">
    <property type="taxonomic scope" value="Bacteria"/>
</dbReference>
<keyword evidence="2" id="KW-0808">Transferase</keyword>
<evidence type="ECO:0000313" key="7">
    <source>
        <dbReference type="EMBL" id="ADK83328.1"/>
    </source>
</evidence>
<evidence type="ECO:0000256" key="4">
    <source>
        <dbReference type="ARBA" id="ARBA00022984"/>
    </source>
</evidence>
<evidence type="ECO:0000256" key="2">
    <source>
        <dbReference type="ARBA" id="ARBA00022679"/>
    </source>
</evidence>
<keyword evidence="4" id="KW-0573">Peptidoglycan synthesis</keyword>
<gene>
    <name evidence="7" type="ordered locus">Spirs_4254</name>
</gene>
<dbReference type="HOGENOM" id="CLU_095266_0_0_12"/>
<dbReference type="GO" id="GO:0008360">
    <property type="term" value="P:regulation of cell shape"/>
    <property type="evidence" value="ECO:0007669"/>
    <property type="project" value="UniProtKB-KW"/>
</dbReference>
<protein>
    <recommendedName>
        <fullName evidence="9">Methicillin resistance protein</fullName>
    </recommendedName>
</protein>
<dbReference type="SUPFAM" id="SSF55729">
    <property type="entry name" value="Acyl-CoA N-acyltransferases (Nat)"/>
    <property type="match status" value="1"/>
</dbReference>
<dbReference type="OrthoDB" id="5622654at2"/>
<dbReference type="RefSeq" id="WP_013256784.1">
    <property type="nucleotide sequence ID" value="NC_014364.1"/>
</dbReference>
<dbReference type="GO" id="GO:0016755">
    <property type="term" value="F:aminoacyltransferase activity"/>
    <property type="evidence" value="ECO:0007669"/>
    <property type="project" value="InterPro"/>
</dbReference>